<dbReference type="EMBL" id="OX451737">
    <property type="protein sequence ID" value="CAI8600764.1"/>
    <property type="molecule type" value="Genomic_DNA"/>
</dbReference>
<organism evidence="1 2">
    <name type="scientific">Vicia faba</name>
    <name type="common">Broad bean</name>
    <name type="synonym">Faba vulgaris</name>
    <dbReference type="NCBI Taxonomy" id="3906"/>
    <lineage>
        <taxon>Eukaryota</taxon>
        <taxon>Viridiplantae</taxon>
        <taxon>Streptophyta</taxon>
        <taxon>Embryophyta</taxon>
        <taxon>Tracheophyta</taxon>
        <taxon>Spermatophyta</taxon>
        <taxon>Magnoliopsida</taxon>
        <taxon>eudicotyledons</taxon>
        <taxon>Gunneridae</taxon>
        <taxon>Pentapetalae</taxon>
        <taxon>rosids</taxon>
        <taxon>fabids</taxon>
        <taxon>Fabales</taxon>
        <taxon>Fabaceae</taxon>
        <taxon>Papilionoideae</taxon>
        <taxon>50 kb inversion clade</taxon>
        <taxon>NPAAA clade</taxon>
        <taxon>Hologalegina</taxon>
        <taxon>IRL clade</taxon>
        <taxon>Fabeae</taxon>
        <taxon>Vicia</taxon>
    </lineage>
</organism>
<accession>A0AAV0ZR89</accession>
<sequence>MNSCSLRFLDSCDCSYLSILSACVARITMFHTLCQRRPFLRRNLLLPALRKFCCWCGDSRLFARAPYFPVSEKTRYIISYSLIFFLFYPSSECNCCSFRNVAFMYDDRAYADSWQCIIC</sequence>
<proteinExistence type="predicted"/>
<evidence type="ECO:0000313" key="2">
    <source>
        <dbReference type="Proteomes" id="UP001157006"/>
    </source>
</evidence>
<gene>
    <name evidence="1" type="ORF">VFH_II239720</name>
</gene>
<protein>
    <submittedName>
        <fullName evidence="1">Uncharacterized protein</fullName>
    </submittedName>
</protein>
<reference evidence="1 2" key="1">
    <citation type="submission" date="2023-01" db="EMBL/GenBank/DDBJ databases">
        <authorList>
            <person name="Kreplak J."/>
        </authorList>
    </citation>
    <scope>NUCLEOTIDE SEQUENCE [LARGE SCALE GENOMIC DNA]</scope>
</reference>
<name>A0AAV0ZR89_VICFA</name>
<evidence type="ECO:0000313" key="1">
    <source>
        <dbReference type="EMBL" id="CAI8600764.1"/>
    </source>
</evidence>
<dbReference type="Proteomes" id="UP001157006">
    <property type="component" value="Chromosome 2"/>
</dbReference>
<dbReference type="AlphaFoldDB" id="A0AAV0ZR89"/>
<keyword evidence="2" id="KW-1185">Reference proteome</keyword>